<accession>W2I4C8</accession>
<name>W2I4C8_PHYNI</name>
<dbReference type="VEuPathDB" id="FungiDB:PPTG_05098"/>
<dbReference type="Proteomes" id="UP000053864">
    <property type="component" value="Unassembled WGS sequence"/>
</dbReference>
<reference evidence="1" key="1">
    <citation type="submission" date="2013-11" db="EMBL/GenBank/DDBJ databases">
        <title>The Genome Sequence of Phytophthora parasitica CJ05E6.</title>
        <authorList>
            <consortium name="The Broad Institute Genomics Platform"/>
            <person name="Russ C."/>
            <person name="Tyler B."/>
            <person name="Panabieres F."/>
            <person name="Shan W."/>
            <person name="Tripathy S."/>
            <person name="Grunwald N."/>
            <person name="Machado M."/>
            <person name="Johnson C.S."/>
            <person name="Arredondo F."/>
            <person name="Hong C."/>
            <person name="Coffey M."/>
            <person name="Young S.K."/>
            <person name="Zeng Q."/>
            <person name="Gargeya S."/>
            <person name="Fitzgerald M."/>
            <person name="Abouelleil A."/>
            <person name="Alvarado L."/>
            <person name="Chapman S.B."/>
            <person name="Gainer-Dewar J."/>
            <person name="Goldberg J."/>
            <person name="Griggs A."/>
            <person name="Gujja S."/>
            <person name="Hansen M."/>
            <person name="Howarth C."/>
            <person name="Imamovic A."/>
            <person name="Ireland A."/>
            <person name="Larimer J."/>
            <person name="McCowan C."/>
            <person name="Murphy C."/>
            <person name="Pearson M."/>
            <person name="Poon T.W."/>
            <person name="Priest M."/>
            <person name="Roberts A."/>
            <person name="Saif S."/>
            <person name="Shea T."/>
            <person name="Sykes S."/>
            <person name="Wortman J."/>
            <person name="Nusbaum C."/>
            <person name="Birren B."/>
        </authorList>
    </citation>
    <scope>NUCLEOTIDE SEQUENCE [LARGE SCALE GENOMIC DNA]</scope>
    <source>
        <strain evidence="1">CJ05E6</strain>
    </source>
</reference>
<dbReference type="EMBL" id="KI675790">
    <property type="protein sequence ID" value="ETL28307.1"/>
    <property type="molecule type" value="Genomic_DNA"/>
</dbReference>
<gene>
    <name evidence="1" type="ORF">L916_18310</name>
</gene>
<sequence>MMKTKISLQETTTATIEETQSWSSIVLNDKLTLEHVAVDINTDRVQYHLHLELEVPIPEAYLVHAEYMTLTWPVGGIWKIMNLSDNNRKVHCMSWRKTEMDHVEVEELAKKRRLGAQL</sequence>
<dbReference type="AlphaFoldDB" id="W2I4C8"/>
<organism evidence="1">
    <name type="scientific">Phytophthora nicotianae</name>
    <name type="common">Potato buckeye rot agent</name>
    <name type="synonym">Phytophthora parasitica</name>
    <dbReference type="NCBI Taxonomy" id="4792"/>
    <lineage>
        <taxon>Eukaryota</taxon>
        <taxon>Sar</taxon>
        <taxon>Stramenopiles</taxon>
        <taxon>Oomycota</taxon>
        <taxon>Peronosporomycetes</taxon>
        <taxon>Peronosporales</taxon>
        <taxon>Peronosporaceae</taxon>
        <taxon>Phytophthora</taxon>
    </lineage>
</organism>
<proteinExistence type="predicted"/>
<protein>
    <submittedName>
        <fullName evidence="1">Uncharacterized protein</fullName>
    </submittedName>
</protein>
<evidence type="ECO:0000313" key="1">
    <source>
        <dbReference type="EMBL" id="ETL28307.1"/>
    </source>
</evidence>